<evidence type="ECO:0000313" key="3">
    <source>
        <dbReference type="Proteomes" id="UP000255193"/>
    </source>
</evidence>
<protein>
    <recommendedName>
        <fullName evidence="4">HNH domain-containing protein</fullName>
    </recommendedName>
</protein>
<dbReference type="PANTHER" id="PTHR37827:SF1">
    <property type="entry name" value="HNH DOMAIN-CONTAINING PROTEIN"/>
    <property type="match status" value="1"/>
</dbReference>
<dbReference type="EMBL" id="UGQA01000001">
    <property type="protein sequence ID" value="STY96211.1"/>
    <property type="molecule type" value="Genomic_DNA"/>
</dbReference>
<dbReference type="RefSeq" id="WP_211269849.1">
    <property type="nucleotide sequence ID" value="NZ_LZNA01000070.1"/>
</dbReference>
<dbReference type="PANTHER" id="PTHR37827">
    <property type="entry name" value="TUDOR DOMAIN-CONTAINING PROTEIN"/>
    <property type="match status" value="1"/>
</dbReference>
<proteinExistence type="predicted"/>
<evidence type="ECO:0000313" key="2">
    <source>
        <dbReference type="EMBL" id="STY96211.1"/>
    </source>
</evidence>
<evidence type="ECO:0000256" key="1">
    <source>
        <dbReference type="SAM" id="MobiDB-lite"/>
    </source>
</evidence>
<evidence type="ECO:0008006" key="4">
    <source>
        <dbReference type="Google" id="ProtNLM"/>
    </source>
</evidence>
<dbReference type="Proteomes" id="UP000255193">
    <property type="component" value="Unassembled WGS sequence"/>
</dbReference>
<sequence>MPKKSQQAYLDWLEQVEAANDDDAMGACELCQRQAVVLTRHHLIPQSRHNKARTQREFSRAEMKTEIAMLCRPCHSQVHRVFSNQELADYYHTVERLLGNDDIVKFINWVKKRPAGQKIRVRSQRDTSKDPKNHRRG</sequence>
<dbReference type="AlphaFoldDB" id="A0A378Q5Z4"/>
<reference evidence="2 3" key="1">
    <citation type="submission" date="2018-06" db="EMBL/GenBank/DDBJ databases">
        <authorList>
            <consortium name="Pathogen Informatics"/>
            <person name="Doyle S."/>
        </authorList>
    </citation>
    <scope>NUCLEOTIDE SEQUENCE [LARGE SCALE GENOMIC DNA]</scope>
    <source>
        <strain evidence="2 3">NCTC11091</strain>
    </source>
</reference>
<accession>A0A378Q5Z4</accession>
<feature type="region of interest" description="Disordered" evidence="1">
    <location>
        <begin position="118"/>
        <end position="137"/>
    </location>
</feature>
<gene>
    <name evidence="2" type="ORF">NCTC11091_02027</name>
</gene>
<name>A0A378Q5Z4_9GAMM</name>
<organism evidence="2 3">
    <name type="scientific">Faucicola atlantae</name>
    <dbReference type="NCBI Taxonomy" id="34059"/>
    <lineage>
        <taxon>Bacteria</taxon>
        <taxon>Pseudomonadati</taxon>
        <taxon>Pseudomonadota</taxon>
        <taxon>Gammaproteobacteria</taxon>
        <taxon>Moraxellales</taxon>
        <taxon>Moraxellaceae</taxon>
        <taxon>Faucicola</taxon>
    </lineage>
</organism>